<feature type="transmembrane region" description="Helical" evidence="6">
    <location>
        <begin position="173"/>
        <end position="192"/>
    </location>
</feature>
<comment type="caution">
    <text evidence="7">The sequence shown here is derived from an EMBL/GenBank/DDBJ whole genome shotgun (WGS) entry which is preliminary data.</text>
</comment>
<keyword evidence="5 6" id="KW-0472">Membrane</keyword>
<feature type="transmembrane region" description="Helical" evidence="6">
    <location>
        <begin position="809"/>
        <end position="830"/>
    </location>
</feature>
<evidence type="ECO:0000256" key="5">
    <source>
        <dbReference type="ARBA" id="ARBA00023136"/>
    </source>
</evidence>
<gene>
    <name evidence="7" type="primary">TMEM245</name>
    <name evidence="7" type="ORF">CDAR_416362</name>
</gene>
<name>A0AAV4SV66_9ARAC</name>
<feature type="transmembrane region" description="Helical" evidence="6">
    <location>
        <begin position="622"/>
        <end position="643"/>
    </location>
</feature>
<dbReference type="InterPro" id="IPR002549">
    <property type="entry name" value="AI-2E-like"/>
</dbReference>
<organism evidence="7 8">
    <name type="scientific">Caerostris darwini</name>
    <dbReference type="NCBI Taxonomy" id="1538125"/>
    <lineage>
        <taxon>Eukaryota</taxon>
        <taxon>Metazoa</taxon>
        <taxon>Ecdysozoa</taxon>
        <taxon>Arthropoda</taxon>
        <taxon>Chelicerata</taxon>
        <taxon>Arachnida</taxon>
        <taxon>Araneae</taxon>
        <taxon>Araneomorphae</taxon>
        <taxon>Entelegynae</taxon>
        <taxon>Araneoidea</taxon>
        <taxon>Araneidae</taxon>
        <taxon>Caerostris</taxon>
    </lineage>
</organism>
<feature type="transmembrane region" description="Helical" evidence="6">
    <location>
        <begin position="123"/>
        <end position="153"/>
    </location>
</feature>
<feature type="transmembrane region" description="Helical" evidence="6">
    <location>
        <begin position="58"/>
        <end position="75"/>
    </location>
</feature>
<comment type="subcellular location">
    <subcellularLocation>
        <location evidence="1">Membrane</location>
        <topology evidence="1">Multi-pass membrane protein</topology>
    </subcellularLocation>
</comment>
<protein>
    <submittedName>
        <fullName evidence="7">Transmembrane protein 245</fullName>
    </submittedName>
</protein>
<feature type="transmembrane region" description="Helical" evidence="6">
    <location>
        <begin position="649"/>
        <end position="668"/>
    </location>
</feature>
<feature type="transmembrane region" description="Helical" evidence="6">
    <location>
        <begin position="738"/>
        <end position="758"/>
    </location>
</feature>
<evidence type="ECO:0000256" key="3">
    <source>
        <dbReference type="ARBA" id="ARBA00022692"/>
    </source>
</evidence>
<feature type="transmembrane region" description="Helical" evidence="6">
    <location>
        <begin position="437"/>
        <end position="459"/>
    </location>
</feature>
<accession>A0AAV4SV66</accession>
<dbReference type="PANTHER" id="PTHR21716:SF4">
    <property type="entry name" value="TRANSMEMBRANE PROTEIN 245"/>
    <property type="match status" value="1"/>
</dbReference>
<dbReference type="EMBL" id="BPLQ01008371">
    <property type="protein sequence ID" value="GIY36836.1"/>
    <property type="molecule type" value="Genomic_DNA"/>
</dbReference>
<evidence type="ECO:0000256" key="2">
    <source>
        <dbReference type="ARBA" id="ARBA00009773"/>
    </source>
</evidence>
<feature type="transmembrane region" description="Helical" evidence="6">
    <location>
        <begin position="770"/>
        <end position="789"/>
    </location>
</feature>
<evidence type="ECO:0000256" key="6">
    <source>
        <dbReference type="SAM" id="Phobius"/>
    </source>
</evidence>
<evidence type="ECO:0000313" key="7">
    <source>
        <dbReference type="EMBL" id="GIY36836.1"/>
    </source>
</evidence>
<evidence type="ECO:0000256" key="1">
    <source>
        <dbReference type="ARBA" id="ARBA00004141"/>
    </source>
</evidence>
<sequence length="876" mass="97953">MASPSNISRSSFKFDISNLLPEGHEKAFKQAFYNVAAIVFVLFILVACVAVYYVLEPFLGPLLWAVLFGSVLHPFKQSMTVIVKQWLSSLQSSGTPLTVGSLTSPFLIIDHVSEKMWEFTLQYIVLFLSILSCVVVSFFLYSCVPGYVITTFFNLMGHLLNHVSALLEFCQGASILVWTIVVGYLIILSLWWTPKTKPYLTVLSPFVWTVFICHCVSIAGQLRLTILLILFALMLIGLLAEIRGRYYESSSTQDVPVEEDPCSLTPMQAIRSGLAWIRGTEDSCSELEADVSFPLSSTLHSVSQKVQVDSSTPEKKRPTSFLQETVNEEIKAEEKMSNFYIYGLLWMCFFVQLYRNMWLCYLMLIPCMYMGAKRAVVKFGVWSFIKEKCWNIVESCRGTFDQRKDALIPAPLRGLWKLLTVGDKKFLELLEGSIDTFTSMMAIFAVFFFAVIGTIFLCVQIYGESMHLVTVTSSLINKTVHDTDIQQLVPESLRDVQGTVDAVLDDAFIYGRGWISATVRKEKKPSEQLEGKIHFPNLVRRIIDDKNDERAAELEKQILEIFDKVYELWHSRNENSSSPNLEHLASFDSLINGLKTLNVDLIVNFVKENIGTFLSVLESVWIILKGNITLAFSAITAIISLLFGGGTAVLNFVLNFIVFSTSLFYLLCASGNQYKPVEACSSLLPAVGSGAHFGRAVEEAINGVFVASFKMAAFYGLYTWFIHTVFAVKIVYIPSVLAAIFGAVPFLGAYWACLPAVLELWLVNGQIIKAVLMLIVQLVPTSFVDSAIYSEIKGGGHPYLTGLAIAGGVFYSGFEGALFGPMLLCVLFVAMHMYGAVIHPGSLDTTRRQSRAFSLKSEIDQRLKASRLSPFYYFHR</sequence>
<reference evidence="7 8" key="1">
    <citation type="submission" date="2021-06" db="EMBL/GenBank/DDBJ databases">
        <title>Caerostris darwini draft genome.</title>
        <authorList>
            <person name="Kono N."/>
            <person name="Arakawa K."/>
        </authorList>
    </citation>
    <scope>NUCLEOTIDE SEQUENCE [LARGE SCALE GENOMIC DNA]</scope>
</reference>
<evidence type="ECO:0000313" key="8">
    <source>
        <dbReference type="Proteomes" id="UP001054837"/>
    </source>
</evidence>
<feature type="transmembrane region" description="Helical" evidence="6">
    <location>
        <begin position="199"/>
        <end position="219"/>
    </location>
</feature>
<dbReference type="GO" id="GO:0016020">
    <property type="term" value="C:membrane"/>
    <property type="evidence" value="ECO:0007669"/>
    <property type="project" value="UniProtKB-SubCell"/>
</dbReference>
<feature type="transmembrane region" description="Helical" evidence="6">
    <location>
        <begin position="339"/>
        <end position="364"/>
    </location>
</feature>
<evidence type="ECO:0000256" key="4">
    <source>
        <dbReference type="ARBA" id="ARBA00022989"/>
    </source>
</evidence>
<feature type="transmembrane region" description="Helical" evidence="6">
    <location>
        <begin position="31"/>
        <end position="52"/>
    </location>
</feature>
<proteinExistence type="inferred from homology"/>
<dbReference type="PANTHER" id="PTHR21716">
    <property type="entry name" value="TRANSMEMBRANE PROTEIN"/>
    <property type="match status" value="1"/>
</dbReference>
<feature type="transmembrane region" description="Helical" evidence="6">
    <location>
        <begin position="225"/>
        <end position="242"/>
    </location>
</feature>
<keyword evidence="8" id="KW-1185">Reference proteome</keyword>
<keyword evidence="4 6" id="KW-1133">Transmembrane helix</keyword>
<dbReference type="AlphaFoldDB" id="A0AAV4SV66"/>
<dbReference type="Proteomes" id="UP001054837">
    <property type="component" value="Unassembled WGS sequence"/>
</dbReference>
<keyword evidence="3 6" id="KW-0812">Transmembrane</keyword>
<comment type="similarity">
    <text evidence="2">Belongs to the autoinducer-2 exporter (AI-2E) (TC 2.A.86) family.</text>
</comment>